<evidence type="ECO:0000313" key="4">
    <source>
        <dbReference type="Proteomes" id="UP000580517"/>
    </source>
</evidence>
<feature type="chain" id="PRO_5032385038" evidence="2">
    <location>
        <begin position="25"/>
        <end position="376"/>
    </location>
</feature>
<feature type="signal peptide" evidence="2">
    <location>
        <begin position="1"/>
        <end position="24"/>
    </location>
</feature>
<evidence type="ECO:0000256" key="1">
    <source>
        <dbReference type="ARBA" id="ARBA00022729"/>
    </source>
</evidence>
<dbReference type="GO" id="GO:0055085">
    <property type="term" value="P:transmembrane transport"/>
    <property type="evidence" value="ECO:0007669"/>
    <property type="project" value="InterPro"/>
</dbReference>
<dbReference type="CDD" id="cd13666">
    <property type="entry name" value="PBP2_TRAP_DctP_like_1"/>
    <property type="match status" value="1"/>
</dbReference>
<evidence type="ECO:0000313" key="3">
    <source>
        <dbReference type="EMBL" id="NYT36033.1"/>
    </source>
</evidence>
<organism evidence="3 4">
    <name type="scientific">Allopusillimonas soli</name>
    <dbReference type="NCBI Taxonomy" id="659016"/>
    <lineage>
        <taxon>Bacteria</taxon>
        <taxon>Pseudomonadati</taxon>
        <taxon>Pseudomonadota</taxon>
        <taxon>Betaproteobacteria</taxon>
        <taxon>Burkholderiales</taxon>
        <taxon>Alcaligenaceae</taxon>
        <taxon>Allopusillimonas</taxon>
    </lineage>
</organism>
<dbReference type="NCBIfam" id="NF037995">
    <property type="entry name" value="TRAP_S1"/>
    <property type="match status" value="1"/>
</dbReference>
<dbReference type="AlphaFoldDB" id="A0A853F7F5"/>
<dbReference type="OrthoDB" id="8628712at2"/>
<dbReference type="Proteomes" id="UP000580517">
    <property type="component" value="Unassembled WGS sequence"/>
</dbReference>
<keyword evidence="4" id="KW-1185">Reference proteome</keyword>
<name>A0A853F7F5_9BURK</name>
<dbReference type="PANTHER" id="PTHR33376">
    <property type="match status" value="1"/>
</dbReference>
<dbReference type="RefSeq" id="WP_129967949.1">
    <property type="nucleotide sequence ID" value="NZ_JACCEW010000001.1"/>
</dbReference>
<dbReference type="InterPro" id="IPR038404">
    <property type="entry name" value="TRAP_DctP_sf"/>
</dbReference>
<dbReference type="Pfam" id="PF03480">
    <property type="entry name" value="DctP"/>
    <property type="match status" value="1"/>
</dbReference>
<sequence>MRCQTILKTLVAGIFVMAAGAAFSKTVIKASSWHPPKHPGVVGGYEPFMDYVKKASNGDIDFKFWSGGALLGAKDTLPGVENGVADIGVLALTYFPAEFPYFQLISDMAMLSSNPPAVAGAVAELVALDCEPCRKDFLDKGLVFTSGYSTTPYTLISKEPINGPDDLKGKKFRSAGTLWDRWTSYVGGTSVNVSAAEMFEALDRGGVDVAVFSPSALQSYSLWDVAKYDVMLPLGTYAAMSLFTMNQAFWQDLTDEQRRILLDGSAVGAMGTTFAYMNSDKSAEAKAKEHGVSLVEPSEALLQQRSEFVEADLKKVAEIAKTRYHIDDAPKWIAKYRELLKKWEGIVKETGGDQAKLVEAMQKEIYAKIDPSTYGM</sequence>
<keyword evidence="1 2" id="KW-0732">Signal</keyword>
<dbReference type="Gene3D" id="3.40.190.170">
    <property type="entry name" value="Bacterial extracellular solute-binding protein, family 7"/>
    <property type="match status" value="1"/>
</dbReference>
<protein>
    <submittedName>
        <fullName evidence="3">C4-dicarboxylate TRAP transporter substrate-binding protein</fullName>
    </submittedName>
</protein>
<dbReference type="EMBL" id="JACCEW010000001">
    <property type="protein sequence ID" value="NYT36033.1"/>
    <property type="molecule type" value="Genomic_DNA"/>
</dbReference>
<comment type="caution">
    <text evidence="3">The sequence shown here is derived from an EMBL/GenBank/DDBJ whole genome shotgun (WGS) entry which is preliminary data.</text>
</comment>
<reference evidence="3 4" key="1">
    <citation type="submission" date="2020-07" db="EMBL/GenBank/DDBJ databases">
        <title>Taxonomic revisions and descriptions of new bacterial species based on genomic comparisons in the high-G+C-content subgroup of the family Alcaligenaceae.</title>
        <authorList>
            <person name="Szabo A."/>
            <person name="Felfoldi T."/>
        </authorList>
    </citation>
    <scope>NUCLEOTIDE SEQUENCE [LARGE SCALE GENOMIC DNA]</scope>
    <source>
        <strain evidence="3 4">DSM 25264</strain>
    </source>
</reference>
<dbReference type="InterPro" id="IPR018389">
    <property type="entry name" value="DctP_fam"/>
</dbReference>
<gene>
    <name evidence="3" type="ORF">H0A68_04045</name>
</gene>
<proteinExistence type="predicted"/>
<dbReference type="SUPFAM" id="SSF53850">
    <property type="entry name" value="Periplasmic binding protein-like II"/>
    <property type="match status" value="1"/>
</dbReference>
<accession>A0A853F7F5</accession>
<dbReference type="PANTHER" id="PTHR33376:SF15">
    <property type="entry name" value="BLL6794 PROTEIN"/>
    <property type="match status" value="1"/>
</dbReference>
<evidence type="ECO:0000256" key="2">
    <source>
        <dbReference type="SAM" id="SignalP"/>
    </source>
</evidence>